<dbReference type="EMBL" id="CP159373">
    <property type="protein sequence ID" value="XCN73904.1"/>
    <property type="molecule type" value="Genomic_DNA"/>
</dbReference>
<proteinExistence type="predicted"/>
<accession>A0AAU8LYC3</accession>
<evidence type="ECO:0000313" key="1">
    <source>
        <dbReference type="EMBL" id="XCN73904.1"/>
    </source>
</evidence>
<dbReference type="AlphaFoldDB" id="A0AAU8LYC3"/>
<name>A0AAU8LYC3_9BACT</name>
<gene>
    <name evidence="1" type="ORF">Q3M24_03870</name>
</gene>
<dbReference type="KEGG" id="eaj:Q3M24_03870"/>
<reference evidence="1" key="2">
    <citation type="submission" date="2024-06" db="EMBL/GenBank/DDBJ databases">
        <authorList>
            <person name="Plum-Jensen L.E."/>
            <person name="Schramm A."/>
            <person name="Marshall I.P.G."/>
        </authorList>
    </citation>
    <scope>NUCLEOTIDE SEQUENCE</scope>
    <source>
        <strain evidence="1">Rat1</strain>
    </source>
</reference>
<sequence length="111" mass="12619">MIDCQLKQHFKGSPSKMNKDFIPDFSGKCISMMLIDEEHSHDLHDPYFEYQGGRLFIIGIIPEMATVSGWTGNQIGGVAWDRVRDYVLFGSLEAYIEAVHKSESCSQDEDE</sequence>
<protein>
    <submittedName>
        <fullName evidence="1">Uncharacterized protein</fullName>
    </submittedName>
</protein>
<organism evidence="1">
    <name type="scientific">Candidatus Electrothrix aestuarii</name>
    <dbReference type="NCBI Taxonomy" id="3062594"/>
    <lineage>
        <taxon>Bacteria</taxon>
        <taxon>Pseudomonadati</taxon>
        <taxon>Thermodesulfobacteriota</taxon>
        <taxon>Desulfobulbia</taxon>
        <taxon>Desulfobulbales</taxon>
        <taxon>Desulfobulbaceae</taxon>
        <taxon>Candidatus Electrothrix</taxon>
    </lineage>
</organism>
<reference evidence="1" key="1">
    <citation type="journal article" date="2024" name="Syst. Appl. Microbiol.">
        <title>First single-strain enrichments of Electrothrix cable bacteria, description of E. aestuarii sp. nov. and E. rattekaaiensis sp. nov., and proposal of a cable bacteria taxonomy following the rules of the SeqCode.</title>
        <authorList>
            <person name="Plum-Jensen L.E."/>
            <person name="Schramm A."/>
            <person name="Marshall I.P.G."/>
        </authorList>
    </citation>
    <scope>NUCLEOTIDE SEQUENCE</scope>
    <source>
        <strain evidence="1">Rat1</strain>
    </source>
</reference>